<name>A0A2M8PFB6_9CHLR</name>
<accession>A0A2M8PFB6</accession>
<organism evidence="1 2">
    <name type="scientific">Candidatus Thermofonsia Clade 1 bacterium</name>
    <dbReference type="NCBI Taxonomy" id="2364210"/>
    <lineage>
        <taxon>Bacteria</taxon>
        <taxon>Bacillati</taxon>
        <taxon>Chloroflexota</taxon>
        <taxon>Candidatus Thermofontia</taxon>
        <taxon>Candidatus Thermofonsia Clade 1</taxon>
    </lineage>
</organism>
<evidence type="ECO:0008006" key="3">
    <source>
        <dbReference type="Google" id="ProtNLM"/>
    </source>
</evidence>
<dbReference type="InterPro" id="IPR050445">
    <property type="entry name" value="Bact_polysacc_biosynth/exp"/>
</dbReference>
<dbReference type="Proteomes" id="UP000229681">
    <property type="component" value="Unassembled WGS sequence"/>
</dbReference>
<evidence type="ECO:0000313" key="1">
    <source>
        <dbReference type="EMBL" id="PJF36246.1"/>
    </source>
</evidence>
<proteinExistence type="predicted"/>
<dbReference type="PANTHER" id="PTHR32309">
    <property type="entry name" value="TYROSINE-PROTEIN KINASE"/>
    <property type="match status" value="1"/>
</dbReference>
<dbReference type="PANTHER" id="PTHR32309:SF31">
    <property type="entry name" value="CAPSULAR EXOPOLYSACCHARIDE FAMILY"/>
    <property type="match status" value="1"/>
</dbReference>
<sequence length="229" mass="24980">MELKRLFAVLSRRWWLIGLPTLIALALSLPSMAQVVRPQPLYRVTVRFTAAQPPQPGSAETFEERSYIAWLGSEYAVINLAAWLRTESFAREVTALLKAAGREVGVESVRAMIASDSVRSILTLYLTASDPELLRATAEAAIQALTERSNAYFPQLRGQPAQVVPLDSVEVTPLPVPITERLAPLLRVLVGFVGGLGLAALAEYLDPSVRTRQEIEALGLAILAEIPPL</sequence>
<gene>
    <name evidence="1" type="ORF">CUN49_06385</name>
</gene>
<dbReference type="AlphaFoldDB" id="A0A2M8PFB6"/>
<dbReference type="EMBL" id="PGTM01000068">
    <property type="protein sequence ID" value="PJF36246.1"/>
    <property type="molecule type" value="Genomic_DNA"/>
</dbReference>
<evidence type="ECO:0000313" key="2">
    <source>
        <dbReference type="Proteomes" id="UP000229681"/>
    </source>
</evidence>
<protein>
    <recommendedName>
        <fullName evidence="3">Polysaccharide chain length determinant N-terminal domain-containing protein</fullName>
    </recommendedName>
</protein>
<reference evidence="1 2" key="1">
    <citation type="submission" date="2017-11" db="EMBL/GenBank/DDBJ databases">
        <title>Evolution of Phototrophy in the Chloroflexi Phylum Driven by Horizontal Gene Transfer.</title>
        <authorList>
            <person name="Ward L.M."/>
            <person name="Hemp J."/>
            <person name="Shih P.M."/>
            <person name="Mcglynn S.E."/>
            <person name="Fischer W."/>
        </authorList>
    </citation>
    <scope>NUCLEOTIDE SEQUENCE [LARGE SCALE GENOMIC DNA]</scope>
    <source>
        <strain evidence="1">JP3_13</strain>
    </source>
</reference>
<comment type="caution">
    <text evidence="1">The sequence shown here is derived from an EMBL/GenBank/DDBJ whole genome shotgun (WGS) entry which is preliminary data.</text>
</comment>